<evidence type="ECO:0000256" key="3">
    <source>
        <dbReference type="ARBA" id="ARBA00022452"/>
    </source>
</evidence>
<dbReference type="Gene3D" id="2.40.170.20">
    <property type="entry name" value="TonB-dependent receptor, beta-barrel domain"/>
    <property type="match status" value="1"/>
</dbReference>
<dbReference type="InterPro" id="IPR000531">
    <property type="entry name" value="Beta-barrel_TonB"/>
</dbReference>
<keyword evidence="2 10" id="KW-0813">Transport</keyword>
<keyword evidence="4 10" id="KW-0812">Transmembrane</keyword>
<name>U3A4L3_9SPHN</name>
<evidence type="ECO:0000256" key="6">
    <source>
        <dbReference type="ARBA" id="ARBA00023077"/>
    </source>
</evidence>
<gene>
    <name evidence="15" type="ORF">NT2_06_01330</name>
</gene>
<keyword evidence="5 12" id="KW-0732">Signal</keyword>
<evidence type="ECO:0000256" key="11">
    <source>
        <dbReference type="RuleBase" id="RU003357"/>
    </source>
</evidence>
<dbReference type="GO" id="GO:0009279">
    <property type="term" value="C:cell outer membrane"/>
    <property type="evidence" value="ECO:0007669"/>
    <property type="project" value="UniProtKB-SubCell"/>
</dbReference>
<keyword evidence="6 11" id="KW-0798">TonB box</keyword>
<dbReference type="eggNOG" id="COG4771">
    <property type="taxonomic scope" value="Bacteria"/>
</dbReference>
<evidence type="ECO:0000313" key="15">
    <source>
        <dbReference type="EMBL" id="GAD49693.1"/>
    </source>
</evidence>
<comment type="subcellular location">
    <subcellularLocation>
        <location evidence="1 10">Cell outer membrane</location>
        <topology evidence="1 10">Multi-pass membrane protein</topology>
    </subcellularLocation>
</comment>
<evidence type="ECO:0000256" key="7">
    <source>
        <dbReference type="ARBA" id="ARBA00023136"/>
    </source>
</evidence>
<evidence type="ECO:0000256" key="2">
    <source>
        <dbReference type="ARBA" id="ARBA00022448"/>
    </source>
</evidence>
<organism evidence="15 16">
    <name type="scientific">Caenibius tardaugens NBRC 16725</name>
    <dbReference type="NCBI Taxonomy" id="1219035"/>
    <lineage>
        <taxon>Bacteria</taxon>
        <taxon>Pseudomonadati</taxon>
        <taxon>Pseudomonadota</taxon>
        <taxon>Alphaproteobacteria</taxon>
        <taxon>Sphingomonadales</taxon>
        <taxon>Erythrobacteraceae</taxon>
        <taxon>Caenibius</taxon>
    </lineage>
</organism>
<dbReference type="SUPFAM" id="SSF56935">
    <property type="entry name" value="Porins"/>
    <property type="match status" value="1"/>
</dbReference>
<evidence type="ECO:0000259" key="13">
    <source>
        <dbReference type="Pfam" id="PF00593"/>
    </source>
</evidence>
<dbReference type="PROSITE" id="PS52016">
    <property type="entry name" value="TONB_DEPENDENT_REC_3"/>
    <property type="match status" value="1"/>
</dbReference>
<evidence type="ECO:0000256" key="5">
    <source>
        <dbReference type="ARBA" id="ARBA00022729"/>
    </source>
</evidence>
<evidence type="ECO:0000256" key="12">
    <source>
        <dbReference type="SAM" id="SignalP"/>
    </source>
</evidence>
<dbReference type="Pfam" id="PF00593">
    <property type="entry name" value="TonB_dep_Rec_b-barrel"/>
    <property type="match status" value="1"/>
</dbReference>
<dbReference type="KEGG" id="ntd:EGO55_18730"/>
<dbReference type="CDD" id="cd01347">
    <property type="entry name" value="ligand_gated_channel"/>
    <property type="match status" value="1"/>
</dbReference>
<evidence type="ECO:0000256" key="9">
    <source>
        <dbReference type="ARBA" id="ARBA00023237"/>
    </source>
</evidence>
<dbReference type="PANTHER" id="PTHR30069">
    <property type="entry name" value="TONB-DEPENDENT OUTER MEMBRANE RECEPTOR"/>
    <property type="match status" value="1"/>
</dbReference>
<dbReference type="InterPro" id="IPR037066">
    <property type="entry name" value="Plug_dom_sf"/>
</dbReference>
<keyword evidence="7 10" id="KW-0472">Membrane</keyword>
<feature type="domain" description="TonB-dependent receptor-like beta-barrel" evidence="13">
    <location>
        <begin position="247"/>
        <end position="651"/>
    </location>
</feature>
<keyword evidence="3 10" id="KW-1134">Transmembrane beta strand</keyword>
<proteinExistence type="inferred from homology"/>
<sequence length="683" mass="73692">MKSSLIAMATVLGAAAVQTAHAEEATEGSGDDIVVTATRSARSVEDVPVSVSVLNADRISATPAKSLDDILRRVPSVDLPIASSGEIHPTADTISMRGLGGIRALVLLDGVPLNDPFFGTVQWGRAPLEAIDRVEIVRGGGATLWGNYAMGGVINILSRDPDKTTLALQASGGMYGTYRASANGAYVVSDAVKFTLDADTNHTDGYNETLPAERGPITVATPFTAHNIAFGGTFQLGADLTAHTRVVYHDNDQQHYSTKLQSNKQHNWVYSGDVTRTFASGATLTATVFHTDGLFRTDNAGTPDGFAANAAEYIQNRHFSRVHDTGASLVWSQPLAGVLRSYSLGVDYHGISGEDDADIFDQTGTRLRTDIGRGKQRFLGGFAQASIRPVEALEILASVRYQSFLNYDGYDGNPGGLLGNVPSQRTTSVDPRVSLRYAVTPHFALRAAGYSAFRAPTMDNLYRTVSVPQGIFYSDASLKPETLKGAEVGFDYTRPGFRGQVTLYTNTIRNLLTYRNLDDSELPPGFAFGSRNINAGAARSRGVEAEASWTPSPHWSLNAGYTFAESIITENALDPASISLQQMGIPRHKLTGSITWTGPRGLTITPQLRWFSKSYGDNDHTLPVDAHVVVDLAASYPLTDRFNAFVQVQNLFDNRYIADNNGFEPRRLSTPLTATVGVRVKLD</sequence>
<accession>U3A4L3</accession>
<evidence type="ECO:0000256" key="8">
    <source>
        <dbReference type="ARBA" id="ARBA00023170"/>
    </source>
</evidence>
<dbReference type="PANTHER" id="PTHR30069:SF29">
    <property type="entry name" value="HEMOGLOBIN AND HEMOGLOBIN-HAPTOGLOBIN-BINDING PROTEIN 1-RELATED"/>
    <property type="match status" value="1"/>
</dbReference>
<keyword evidence="9 10" id="KW-0998">Cell outer membrane</keyword>
<dbReference type="InterPro" id="IPR012910">
    <property type="entry name" value="Plug_dom"/>
</dbReference>
<evidence type="ECO:0000256" key="10">
    <source>
        <dbReference type="PROSITE-ProRule" id="PRU01360"/>
    </source>
</evidence>
<dbReference type="EMBL" id="BASZ01000006">
    <property type="protein sequence ID" value="GAD49693.1"/>
    <property type="molecule type" value="Genomic_DNA"/>
</dbReference>
<dbReference type="RefSeq" id="WP_021690598.1">
    <property type="nucleotide sequence ID" value="NZ_BASZ01000006.1"/>
</dbReference>
<comment type="similarity">
    <text evidence="10 11">Belongs to the TonB-dependent receptor family.</text>
</comment>
<dbReference type="GO" id="GO:0044718">
    <property type="term" value="P:siderophore transmembrane transport"/>
    <property type="evidence" value="ECO:0007669"/>
    <property type="project" value="TreeGrafter"/>
</dbReference>
<keyword evidence="8 15" id="KW-0675">Receptor</keyword>
<dbReference type="AlphaFoldDB" id="U3A4L3"/>
<evidence type="ECO:0000256" key="1">
    <source>
        <dbReference type="ARBA" id="ARBA00004571"/>
    </source>
</evidence>
<dbReference type="Pfam" id="PF07715">
    <property type="entry name" value="Plug"/>
    <property type="match status" value="1"/>
</dbReference>
<feature type="chain" id="PRO_5030177884" evidence="12">
    <location>
        <begin position="23"/>
        <end position="683"/>
    </location>
</feature>
<protein>
    <submittedName>
        <fullName evidence="15">Putative TonB-dependent receptor</fullName>
    </submittedName>
</protein>
<dbReference type="OrthoDB" id="9796221at2"/>
<evidence type="ECO:0000313" key="16">
    <source>
        <dbReference type="Proteomes" id="UP000016568"/>
    </source>
</evidence>
<feature type="signal peptide" evidence="12">
    <location>
        <begin position="1"/>
        <end position="22"/>
    </location>
</feature>
<dbReference type="Gene3D" id="2.170.130.10">
    <property type="entry name" value="TonB-dependent receptor, plug domain"/>
    <property type="match status" value="1"/>
</dbReference>
<feature type="domain" description="TonB-dependent receptor plug" evidence="14">
    <location>
        <begin position="44"/>
        <end position="153"/>
    </location>
</feature>
<comment type="caution">
    <text evidence="15">The sequence shown here is derived from an EMBL/GenBank/DDBJ whole genome shotgun (WGS) entry which is preliminary data.</text>
</comment>
<evidence type="ECO:0000259" key="14">
    <source>
        <dbReference type="Pfam" id="PF07715"/>
    </source>
</evidence>
<evidence type="ECO:0000256" key="4">
    <source>
        <dbReference type="ARBA" id="ARBA00022692"/>
    </source>
</evidence>
<dbReference type="GO" id="GO:0015344">
    <property type="term" value="F:siderophore uptake transmembrane transporter activity"/>
    <property type="evidence" value="ECO:0007669"/>
    <property type="project" value="TreeGrafter"/>
</dbReference>
<keyword evidence="16" id="KW-1185">Reference proteome</keyword>
<dbReference type="InterPro" id="IPR039426">
    <property type="entry name" value="TonB-dep_rcpt-like"/>
</dbReference>
<dbReference type="Proteomes" id="UP000016568">
    <property type="component" value="Unassembled WGS sequence"/>
</dbReference>
<dbReference type="InterPro" id="IPR036942">
    <property type="entry name" value="Beta-barrel_TonB_sf"/>
</dbReference>
<reference evidence="15 16" key="1">
    <citation type="submission" date="2013-09" db="EMBL/GenBank/DDBJ databases">
        <title>Whole genome shotgun sequence of Novosphingobium tardaugens NBRC 16725.</title>
        <authorList>
            <person name="Isaki S."/>
            <person name="Hosoyama A."/>
            <person name="Tsuchikane K."/>
            <person name="Katsumata H."/>
            <person name="Ando Y."/>
            <person name="Yamazaki S."/>
            <person name="Fujita N."/>
        </authorList>
    </citation>
    <scope>NUCLEOTIDE SEQUENCE [LARGE SCALE GENOMIC DNA]</scope>
    <source>
        <strain evidence="15 16">NBRC 16725</strain>
    </source>
</reference>